<organism evidence="1 2">
    <name type="scientific">Pristionchus fissidentatus</name>
    <dbReference type="NCBI Taxonomy" id="1538716"/>
    <lineage>
        <taxon>Eukaryota</taxon>
        <taxon>Metazoa</taxon>
        <taxon>Ecdysozoa</taxon>
        <taxon>Nematoda</taxon>
        <taxon>Chromadorea</taxon>
        <taxon>Rhabditida</taxon>
        <taxon>Rhabditina</taxon>
        <taxon>Diplogasteromorpha</taxon>
        <taxon>Diplogasteroidea</taxon>
        <taxon>Neodiplogasteridae</taxon>
        <taxon>Pristionchus</taxon>
    </lineage>
</organism>
<dbReference type="EMBL" id="BTSY01000001">
    <property type="protein sequence ID" value="GMT12564.1"/>
    <property type="molecule type" value="Genomic_DNA"/>
</dbReference>
<comment type="caution">
    <text evidence="1">The sequence shown here is derived from an EMBL/GenBank/DDBJ whole genome shotgun (WGS) entry which is preliminary data.</text>
</comment>
<dbReference type="AlphaFoldDB" id="A0AAV5V3V5"/>
<evidence type="ECO:0000313" key="2">
    <source>
        <dbReference type="Proteomes" id="UP001432322"/>
    </source>
</evidence>
<protein>
    <submittedName>
        <fullName evidence="1">Uncharacterized protein</fullName>
    </submittedName>
</protein>
<proteinExistence type="predicted"/>
<accession>A0AAV5V3V5</accession>
<dbReference type="Proteomes" id="UP001432322">
    <property type="component" value="Unassembled WGS sequence"/>
</dbReference>
<evidence type="ECO:0000313" key="1">
    <source>
        <dbReference type="EMBL" id="GMT12564.1"/>
    </source>
</evidence>
<sequence>KLRTTNEGEEHVWIMHNNSRQLNVPQYEYGALSTENFWRFKQLEIDTKIFEGRLVRKLFETRLRNTGDAGTWKLRVTSHRLDDFKGGES</sequence>
<feature type="non-terminal residue" evidence="1">
    <location>
        <position position="89"/>
    </location>
</feature>
<gene>
    <name evidence="1" type="ORF">PFISCL1PPCAC_3861</name>
</gene>
<keyword evidence="2" id="KW-1185">Reference proteome</keyword>
<name>A0AAV5V3V5_9BILA</name>
<reference evidence="1" key="1">
    <citation type="submission" date="2023-10" db="EMBL/GenBank/DDBJ databases">
        <title>Genome assembly of Pristionchus species.</title>
        <authorList>
            <person name="Yoshida K."/>
            <person name="Sommer R.J."/>
        </authorList>
    </citation>
    <scope>NUCLEOTIDE SEQUENCE</scope>
    <source>
        <strain evidence="1">RS5133</strain>
    </source>
</reference>
<feature type="non-terminal residue" evidence="1">
    <location>
        <position position="1"/>
    </location>
</feature>